<comment type="caution">
    <text evidence="10">The sequence shown here is derived from an EMBL/GenBank/DDBJ whole genome shotgun (WGS) entry which is preliminary data.</text>
</comment>
<keyword evidence="11" id="KW-1185">Reference proteome</keyword>
<dbReference type="InterPro" id="IPR017907">
    <property type="entry name" value="Znf_RING_CS"/>
</dbReference>
<dbReference type="PANTHER" id="PTHR13976">
    <property type="entry name" value="HETEROGENEOUS NUCLEAR RIBONUCLEOPROTEIN-RELATED"/>
    <property type="match status" value="1"/>
</dbReference>
<dbReference type="GeneID" id="75918736"/>
<feature type="domain" description="RING-type" evidence="8">
    <location>
        <begin position="118"/>
        <end position="164"/>
    </location>
</feature>
<evidence type="ECO:0000256" key="7">
    <source>
        <dbReference type="PROSITE-ProRule" id="PRU00176"/>
    </source>
</evidence>
<accession>A0AAD5HC55</accession>
<dbReference type="EMBL" id="MU620925">
    <property type="protein sequence ID" value="KAI8578865.1"/>
    <property type="molecule type" value="Genomic_DNA"/>
</dbReference>
<dbReference type="PROSITE" id="PS50089">
    <property type="entry name" value="ZF_RING_2"/>
    <property type="match status" value="1"/>
</dbReference>
<dbReference type="GO" id="GO:0008270">
    <property type="term" value="F:zinc ion binding"/>
    <property type="evidence" value="ECO:0007669"/>
    <property type="project" value="UniProtKB-KW"/>
</dbReference>
<keyword evidence="4" id="KW-0862">Zinc</keyword>
<organism evidence="10 11">
    <name type="scientific">Umbelopsis ramanniana AG</name>
    <dbReference type="NCBI Taxonomy" id="1314678"/>
    <lineage>
        <taxon>Eukaryota</taxon>
        <taxon>Fungi</taxon>
        <taxon>Fungi incertae sedis</taxon>
        <taxon>Mucoromycota</taxon>
        <taxon>Mucoromycotina</taxon>
        <taxon>Umbelopsidomycetes</taxon>
        <taxon>Umbelopsidales</taxon>
        <taxon>Umbelopsidaceae</taxon>
        <taxon>Umbelopsis</taxon>
    </lineage>
</organism>
<dbReference type="InterPro" id="IPR013083">
    <property type="entry name" value="Znf_RING/FYVE/PHD"/>
</dbReference>
<dbReference type="InterPro" id="IPR001841">
    <property type="entry name" value="Znf_RING"/>
</dbReference>
<evidence type="ECO:0000256" key="5">
    <source>
        <dbReference type="ARBA" id="ARBA00022884"/>
    </source>
</evidence>
<dbReference type="Pfam" id="PF00076">
    <property type="entry name" value="RRM_1"/>
    <property type="match status" value="1"/>
</dbReference>
<dbReference type="Proteomes" id="UP001206595">
    <property type="component" value="Unassembled WGS sequence"/>
</dbReference>
<evidence type="ECO:0000313" key="11">
    <source>
        <dbReference type="Proteomes" id="UP001206595"/>
    </source>
</evidence>
<dbReference type="Gene3D" id="3.30.40.10">
    <property type="entry name" value="Zinc/RING finger domain, C3HC4 (zinc finger)"/>
    <property type="match status" value="1"/>
</dbReference>
<name>A0AAD5HC55_UMBRA</name>
<evidence type="ECO:0000256" key="6">
    <source>
        <dbReference type="PROSITE-ProRule" id="PRU00175"/>
    </source>
</evidence>
<reference evidence="10" key="2">
    <citation type="journal article" date="2022" name="Proc. Natl. Acad. Sci. U.S.A.">
        <title>Diploid-dominant life cycles characterize the early evolution of Fungi.</title>
        <authorList>
            <person name="Amses K.R."/>
            <person name="Simmons D.R."/>
            <person name="Longcore J.E."/>
            <person name="Mondo S.J."/>
            <person name="Seto K."/>
            <person name="Jeronimo G.H."/>
            <person name="Bonds A.E."/>
            <person name="Quandt C.A."/>
            <person name="Davis W.J."/>
            <person name="Chang Y."/>
            <person name="Federici B.A."/>
            <person name="Kuo A."/>
            <person name="LaButti K."/>
            <person name="Pangilinan J."/>
            <person name="Andreopoulos W."/>
            <person name="Tritt A."/>
            <person name="Riley R."/>
            <person name="Hundley H."/>
            <person name="Johnson J."/>
            <person name="Lipzen A."/>
            <person name="Barry K."/>
            <person name="Lang B.F."/>
            <person name="Cuomo C.A."/>
            <person name="Buchler N.E."/>
            <person name="Grigoriev I.V."/>
            <person name="Spatafora J.W."/>
            <person name="Stajich J.E."/>
            <person name="James T.Y."/>
        </authorList>
    </citation>
    <scope>NUCLEOTIDE SEQUENCE</scope>
    <source>
        <strain evidence="10">AG</strain>
    </source>
</reference>
<dbReference type="GO" id="GO:0003723">
    <property type="term" value="F:RNA binding"/>
    <property type="evidence" value="ECO:0007669"/>
    <property type="project" value="UniProtKB-UniRule"/>
</dbReference>
<keyword evidence="3 6" id="KW-0863">Zinc-finger</keyword>
<dbReference type="InterPro" id="IPR050666">
    <property type="entry name" value="ESRP"/>
</dbReference>
<evidence type="ECO:0000256" key="2">
    <source>
        <dbReference type="ARBA" id="ARBA00022737"/>
    </source>
</evidence>
<dbReference type="SMART" id="SM00184">
    <property type="entry name" value="RING"/>
    <property type="match status" value="1"/>
</dbReference>
<evidence type="ECO:0000313" key="10">
    <source>
        <dbReference type="EMBL" id="KAI8578865.1"/>
    </source>
</evidence>
<dbReference type="PROSITE" id="PS00518">
    <property type="entry name" value="ZF_RING_1"/>
    <property type="match status" value="1"/>
</dbReference>
<evidence type="ECO:0000256" key="3">
    <source>
        <dbReference type="ARBA" id="ARBA00022771"/>
    </source>
</evidence>
<dbReference type="AlphaFoldDB" id="A0AAD5HC55"/>
<keyword evidence="2" id="KW-0677">Repeat</keyword>
<dbReference type="CDD" id="cd12254">
    <property type="entry name" value="RRM_hnRNPH_ESRPs_RBM12_like"/>
    <property type="match status" value="1"/>
</dbReference>
<keyword evidence="1" id="KW-0479">Metal-binding</keyword>
<evidence type="ECO:0000256" key="4">
    <source>
        <dbReference type="ARBA" id="ARBA00022833"/>
    </source>
</evidence>
<evidence type="ECO:0000259" key="8">
    <source>
        <dbReference type="PROSITE" id="PS50089"/>
    </source>
</evidence>
<dbReference type="InterPro" id="IPR012677">
    <property type="entry name" value="Nucleotide-bd_a/b_plait_sf"/>
</dbReference>
<evidence type="ECO:0008006" key="12">
    <source>
        <dbReference type="Google" id="ProtNLM"/>
    </source>
</evidence>
<dbReference type="InterPro" id="IPR000504">
    <property type="entry name" value="RRM_dom"/>
</dbReference>
<evidence type="ECO:0000259" key="9">
    <source>
        <dbReference type="PROSITE" id="PS50102"/>
    </source>
</evidence>
<dbReference type="PROSITE" id="PS50102">
    <property type="entry name" value="RRM"/>
    <property type="match status" value="1"/>
</dbReference>
<dbReference type="RefSeq" id="XP_051443869.1">
    <property type="nucleotide sequence ID" value="XM_051593394.1"/>
</dbReference>
<dbReference type="SMART" id="SM00360">
    <property type="entry name" value="RRM"/>
    <property type="match status" value="1"/>
</dbReference>
<protein>
    <recommendedName>
        <fullName evidence="12">RRM domain-containing protein</fullName>
    </recommendedName>
</protein>
<gene>
    <name evidence="10" type="ORF">K450DRAFT_281349</name>
</gene>
<dbReference type="Gene3D" id="3.30.70.330">
    <property type="match status" value="1"/>
</dbReference>
<dbReference type="InterPro" id="IPR035979">
    <property type="entry name" value="RBD_domain_sf"/>
</dbReference>
<dbReference type="SUPFAM" id="SSF57850">
    <property type="entry name" value="RING/U-box"/>
    <property type="match status" value="1"/>
</dbReference>
<proteinExistence type="predicted"/>
<reference evidence="10" key="1">
    <citation type="submission" date="2021-06" db="EMBL/GenBank/DDBJ databases">
        <authorList>
            <consortium name="DOE Joint Genome Institute"/>
            <person name="Mondo S.J."/>
            <person name="Amses K.R."/>
            <person name="Simmons D.R."/>
            <person name="Longcore J.E."/>
            <person name="Seto K."/>
            <person name="Alves G.H."/>
            <person name="Bonds A.E."/>
            <person name="Quandt C.A."/>
            <person name="Davis W.J."/>
            <person name="Chang Y."/>
            <person name="Letcher P.M."/>
            <person name="Powell M.J."/>
            <person name="Kuo A."/>
            <person name="Labutti K."/>
            <person name="Pangilinan J."/>
            <person name="Andreopoulos W."/>
            <person name="Tritt A."/>
            <person name="Riley R."/>
            <person name="Hundley H."/>
            <person name="Johnson J."/>
            <person name="Lipzen A."/>
            <person name="Barry K."/>
            <person name="Berbee M.L."/>
            <person name="Buchler N.E."/>
            <person name="Grigoriev I.V."/>
            <person name="Spatafora J.W."/>
            <person name="Stajich J.E."/>
            <person name="James T.Y."/>
        </authorList>
    </citation>
    <scope>NUCLEOTIDE SEQUENCE</scope>
    <source>
        <strain evidence="10">AG</strain>
    </source>
</reference>
<keyword evidence="5 7" id="KW-0694">RNA-binding</keyword>
<feature type="domain" description="RRM" evidence="9">
    <location>
        <begin position="234"/>
        <end position="318"/>
    </location>
</feature>
<sequence length="628" mass="69650">MDTSFGTSSASAIESDFIGMESKREHATKLCARTPAFVSQQFQDGSDQLRHIFESVPNSPIHPPFQKDNWQPPSLFQRKHSVANDESSFFRHQMPSYMSLMRRGSAPQLTLPTDYNVCVGCRTALANAVMKPCMHGLCTSCAKLSRTEALQRGNWYSVVCPQCDLATSELLPLGGSPSPYECSPVPTRPQQTAGIRRLTDTMSFQYNQPKVGSDYIQTTGNTSMSFSQSSGNWPCVKLSNIPWDVSQADIAKFFSCFQIPSPSLYNQAIHVMMDRTTGKTLSDAYVEFVSYNDMQRAIEQCNMRPLKGRIVGVQECSQEEFLRVVFPKWRGKFIGTTAIPPDASVLRTMSTAAGGNVSGACPPFVTREEINSLLVVCRNYKLHFSRKCAERPFENIITVVTKYPWHQAHLITTLHRDHVYEMLKLAIESLKTHLSKDYVQIDCTLLERLVRSGIMCPAFTERQKTMLIGTSGIPCPLDIVHFMMPANCFSTPTVANSANSPRQDMYEANPAQPVSNLSSFSTFETSLPSPNHMYKWKLTDTGANANIEDDDDALDQTLRMLTASVANVSLEGSECTDMNFSDLDVSSRTSSSPGSEPSPIAVKYRGDKCGVMAAGPLTVVKDNIWAHP</sequence>
<evidence type="ECO:0000256" key="1">
    <source>
        <dbReference type="ARBA" id="ARBA00022723"/>
    </source>
</evidence>
<dbReference type="SUPFAM" id="SSF54928">
    <property type="entry name" value="RNA-binding domain, RBD"/>
    <property type="match status" value="1"/>
</dbReference>